<comment type="caution">
    <text evidence="2">The sequence shown here is derived from an EMBL/GenBank/DDBJ whole genome shotgun (WGS) entry which is preliminary data.</text>
</comment>
<evidence type="ECO:0008006" key="4">
    <source>
        <dbReference type="Google" id="ProtNLM"/>
    </source>
</evidence>
<evidence type="ECO:0000313" key="3">
    <source>
        <dbReference type="Proteomes" id="UP001181622"/>
    </source>
</evidence>
<keyword evidence="1" id="KW-0732">Signal</keyword>
<feature type="chain" id="PRO_5045566753" description="Lipid A 3-O-deacylase (PagL)" evidence="1">
    <location>
        <begin position="24"/>
        <end position="228"/>
    </location>
</feature>
<keyword evidence="3" id="KW-1185">Reference proteome</keyword>
<evidence type="ECO:0000313" key="2">
    <source>
        <dbReference type="EMBL" id="MDR4306767.1"/>
    </source>
</evidence>
<dbReference type="EMBL" id="JADBEO010000015">
    <property type="protein sequence ID" value="MDR4306767.1"/>
    <property type="molecule type" value="Genomic_DNA"/>
</dbReference>
<reference evidence="2" key="1">
    <citation type="submission" date="2020-10" db="EMBL/GenBank/DDBJ databases">
        <authorList>
            <person name="Abbas A."/>
            <person name="Razzaq R."/>
            <person name="Waqas M."/>
            <person name="Abbas N."/>
            <person name="Nielsen T.K."/>
            <person name="Hansen L.H."/>
            <person name="Hussain S."/>
            <person name="Shahid M."/>
        </authorList>
    </citation>
    <scope>NUCLEOTIDE SEQUENCE</scope>
    <source>
        <strain evidence="2">S14</strain>
    </source>
</reference>
<gene>
    <name evidence="2" type="ORF">IHQ68_09060</name>
</gene>
<protein>
    <recommendedName>
        <fullName evidence="4">Lipid A 3-O-deacylase (PagL)</fullName>
    </recommendedName>
</protein>
<dbReference type="Proteomes" id="UP001181622">
    <property type="component" value="Unassembled WGS sequence"/>
</dbReference>
<dbReference type="PROSITE" id="PS51257">
    <property type="entry name" value="PROKAR_LIPOPROTEIN"/>
    <property type="match status" value="1"/>
</dbReference>
<feature type="signal peptide" evidence="1">
    <location>
        <begin position="1"/>
        <end position="23"/>
    </location>
</feature>
<proteinExistence type="predicted"/>
<organism evidence="2 3">
    <name type="scientific">Chelatococcus sambhunathii</name>
    <dbReference type="NCBI Taxonomy" id="363953"/>
    <lineage>
        <taxon>Bacteria</taxon>
        <taxon>Pseudomonadati</taxon>
        <taxon>Pseudomonadota</taxon>
        <taxon>Alphaproteobacteria</taxon>
        <taxon>Hyphomicrobiales</taxon>
        <taxon>Chelatococcaceae</taxon>
        <taxon>Chelatococcus</taxon>
    </lineage>
</organism>
<sequence length="228" mass="25510">MRGQAGAAALFATVFLGVSCARAADISQPEPAVQATAPVESGWRFINPFTPCDGHCAGTVYVGRYISTTMSSIFLRYENPPWQWHTKDSTLVSGSLSREILTYEDYFAFETEVGIGKRFDGQNEWEFWSALYGRWKKFPWNDYVRTSVALSTGVNYATDVSGWEKLKSPGHTSEVLHYLSPEITFGLPSQPNLDLVFRFHHRSGGNLGVFNNTGGGSQYQTVGLRYHW</sequence>
<accession>A0ABU1DF88</accession>
<name>A0ABU1DF88_9HYPH</name>
<evidence type="ECO:0000256" key="1">
    <source>
        <dbReference type="SAM" id="SignalP"/>
    </source>
</evidence>